<dbReference type="InterPro" id="IPR008979">
    <property type="entry name" value="Galactose-bd-like_sf"/>
</dbReference>
<evidence type="ECO:0000256" key="3">
    <source>
        <dbReference type="ARBA" id="ARBA00022801"/>
    </source>
</evidence>
<evidence type="ECO:0000259" key="7">
    <source>
        <dbReference type="Pfam" id="PF17390"/>
    </source>
</evidence>
<dbReference type="Pfam" id="PF25788">
    <property type="entry name" value="Ig_Rha78A_N"/>
    <property type="match status" value="1"/>
</dbReference>
<evidence type="ECO:0000313" key="9">
    <source>
        <dbReference type="Proteomes" id="UP000198836"/>
    </source>
</evidence>
<dbReference type="STRING" id="332999.SAMN04488511_104106"/>
<dbReference type="InterPro" id="IPR008928">
    <property type="entry name" value="6-hairpin_glycosidase_sf"/>
</dbReference>
<accession>A0A1I0SY15</accession>
<dbReference type="Pfam" id="PF08531">
    <property type="entry name" value="Bac_rhamnosid_N"/>
    <property type="match status" value="1"/>
</dbReference>
<name>A0A1I0SY15_9SPHI</name>
<dbReference type="EMBL" id="FOJM01000004">
    <property type="protein sequence ID" value="SFA44445.1"/>
    <property type="molecule type" value="Genomic_DNA"/>
</dbReference>
<dbReference type="InterPro" id="IPR016007">
    <property type="entry name" value="Alpha_rhamnosid"/>
</dbReference>
<dbReference type="InterPro" id="IPR012341">
    <property type="entry name" value="6hp_glycosidase-like_sf"/>
</dbReference>
<comment type="catalytic activity">
    <reaction evidence="1">
        <text>Hydrolysis of terminal non-reducing alpha-L-rhamnose residues in alpha-L-rhamnosides.</text>
        <dbReference type="EC" id="3.2.1.40"/>
    </reaction>
</comment>
<evidence type="ECO:0000313" key="8">
    <source>
        <dbReference type="EMBL" id="SFA44445.1"/>
    </source>
</evidence>
<feature type="domain" description="Alpha-L-rhamnosidase C-terminal" evidence="7">
    <location>
        <begin position="797"/>
        <end position="867"/>
    </location>
</feature>
<protein>
    <recommendedName>
        <fullName evidence="2">alpha-L-rhamnosidase</fullName>
        <ecNumber evidence="2">3.2.1.40</ecNumber>
    </recommendedName>
</protein>
<organism evidence="8 9">
    <name type="scientific">Pedobacter suwonensis</name>
    <dbReference type="NCBI Taxonomy" id="332999"/>
    <lineage>
        <taxon>Bacteria</taxon>
        <taxon>Pseudomonadati</taxon>
        <taxon>Bacteroidota</taxon>
        <taxon>Sphingobacteriia</taxon>
        <taxon>Sphingobacteriales</taxon>
        <taxon>Sphingobacteriaceae</taxon>
        <taxon>Pedobacter</taxon>
    </lineage>
</organism>
<proteinExistence type="predicted"/>
<keyword evidence="9" id="KW-1185">Reference proteome</keyword>
<dbReference type="SUPFAM" id="SSF49785">
    <property type="entry name" value="Galactose-binding domain-like"/>
    <property type="match status" value="1"/>
</dbReference>
<reference evidence="9" key="1">
    <citation type="submission" date="2016-10" db="EMBL/GenBank/DDBJ databases">
        <authorList>
            <person name="Varghese N."/>
            <person name="Submissions S."/>
        </authorList>
    </citation>
    <scope>NUCLEOTIDE SEQUENCE [LARGE SCALE GENOMIC DNA]</scope>
    <source>
        <strain evidence="9">DSM 18130</strain>
    </source>
</reference>
<sequence length="890" mass="100268">MSVIKPNLLNYFLPFILLFSGAQSAKANGIIKLKCEHLINPIGVDNPNPRLSWLMDDNRKGALQKAYRITVGTDSLQLKGNMNIQWDTEKVNSSNSLITYKGRALMPFTKYFWKVDVLDQHDKLISSKIASFEMGMMGAENWKGNWISDGNDINVRPAPYFRNVFESSGQVKSARAYIVAAGLYELYLNGKKVGNHRLDPMYTRFDRRNLYVTYDVTSNIRQGKNAIGVILGNGWYNHQAMAVWNFDQAPWRARPAFCFDLRITYTDGTTETITSGSTWKTSLGPITSTNIYTAEHCDARLEQEGWNKVDFDDTKWHGINLRAAPSKNIVAQTMHPIRNVEEIKAKSLRKFNDTLYLYDLGRNIAGVSKIRVSGKKGTVIKLKHAERLSANGRADLSNIDVYYRPKDDTDPFQTDIFILKGNGEEEFMPLFNYKGFQYVEITSSEPIRLEKKSLVAYFMHSDVPAIGKIASSNPLIDKIWWATNNSYLSNLFGLPTDCPQREKNGWTGDGHFAVETGLYNFDALTVYEKWLGDHRDEQQPNGVLPDIIPTSGWGYGTANGTDWTSTIAIIPWNIYMFYGDTKALADNYSNIKQYVDYVNSISKDGLTTFGRGDWVPVKSTSNLEYTSSIYFYVDADILAKTAKLFDKQNDYLVYSALANKIKKAINNKYFDAEKVSYGSGVQTELSMALQWNIVEDEYRLKLAENLAKRVAADGMHIDVGVLGAKAVLNALSDNGQAETAYKLAAQDTFPGWGWWIANGATTLHENWDIKATRDISDNHMMFGEIGGWFFKGIGGIKIDEQQPGFKNILLQPHFVAGLTHFTASHESPYGTILSSWKRYAKGVKYDVKIPANATASITIPEIAGKKVYLNGKIINNKLDMPAGRYVFEIR</sequence>
<evidence type="ECO:0000259" key="4">
    <source>
        <dbReference type="Pfam" id="PF05592"/>
    </source>
</evidence>
<dbReference type="Gene3D" id="1.50.10.10">
    <property type="match status" value="1"/>
</dbReference>
<feature type="domain" description="Bacterial alpha-L-rhamnosidase N-terminal" evidence="5">
    <location>
        <begin position="170"/>
        <end position="341"/>
    </location>
</feature>
<dbReference type="Pfam" id="PF05592">
    <property type="entry name" value="Bac_rhamnosid"/>
    <property type="match status" value="1"/>
</dbReference>
<dbReference type="InterPro" id="IPR013737">
    <property type="entry name" value="Bac_rhamnosid_N"/>
</dbReference>
<evidence type="ECO:0000259" key="5">
    <source>
        <dbReference type="Pfam" id="PF08531"/>
    </source>
</evidence>
<dbReference type="Pfam" id="PF17390">
    <property type="entry name" value="Bac_rhamnosid_C"/>
    <property type="match status" value="1"/>
</dbReference>
<dbReference type="SUPFAM" id="SSF48208">
    <property type="entry name" value="Six-hairpin glycosidases"/>
    <property type="match status" value="1"/>
</dbReference>
<dbReference type="InterPro" id="IPR035398">
    <property type="entry name" value="Bac_rhamnosid_C"/>
</dbReference>
<dbReference type="Proteomes" id="UP000198836">
    <property type="component" value="Unassembled WGS sequence"/>
</dbReference>
<evidence type="ECO:0000256" key="2">
    <source>
        <dbReference type="ARBA" id="ARBA00012652"/>
    </source>
</evidence>
<dbReference type="EC" id="3.2.1.40" evidence="2"/>
<dbReference type="AlphaFoldDB" id="A0A1I0SY15"/>
<dbReference type="GO" id="GO:0005975">
    <property type="term" value="P:carbohydrate metabolic process"/>
    <property type="evidence" value="ECO:0007669"/>
    <property type="project" value="InterPro"/>
</dbReference>
<gene>
    <name evidence="8" type="ORF">SAMN04488511_104106</name>
</gene>
<keyword evidence="3" id="KW-0378">Hydrolase</keyword>
<dbReference type="RefSeq" id="WP_090981632.1">
    <property type="nucleotide sequence ID" value="NZ_FOJM01000004.1"/>
</dbReference>
<dbReference type="Pfam" id="PF17389">
    <property type="entry name" value="Bac_rhamnosid6H"/>
    <property type="match status" value="1"/>
</dbReference>
<evidence type="ECO:0000256" key="1">
    <source>
        <dbReference type="ARBA" id="ARBA00001445"/>
    </source>
</evidence>
<dbReference type="Gene3D" id="2.60.40.10">
    <property type="entry name" value="Immunoglobulins"/>
    <property type="match status" value="1"/>
</dbReference>
<evidence type="ECO:0000259" key="6">
    <source>
        <dbReference type="Pfam" id="PF17389"/>
    </source>
</evidence>
<dbReference type="PANTHER" id="PTHR33307">
    <property type="entry name" value="ALPHA-RHAMNOSIDASE (EUROFUNG)"/>
    <property type="match status" value="1"/>
</dbReference>
<dbReference type="PIRSF" id="PIRSF010631">
    <property type="entry name" value="A-rhamnsds"/>
    <property type="match status" value="1"/>
</dbReference>
<dbReference type="Gene3D" id="2.60.420.10">
    <property type="entry name" value="Maltose phosphorylase, domain 3"/>
    <property type="match status" value="1"/>
</dbReference>
<feature type="domain" description="Alpha-L-rhamnosidase six-hairpin glycosidase" evidence="6">
    <location>
        <begin position="466"/>
        <end position="792"/>
    </location>
</feature>
<dbReference type="OrthoDB" id="9766741at2"/>
<dbReference type="PANTHER" id="PTHR33307:SF6">
    <property type="entry name" value="ALPHA-RHAMNOSIDASE (EUROFUNG)-RELATED"/>
    <property type="match status" value="1"/>
</dbReference>
<dbReference type="InterPro" id="IPR008902">
    <property type="entry name" value="Rhamnosid_concanavalin"/>
</dbReference>
<dbReference type="InterPro" id="IPR013783">
    <property type="entry name" value="Ig-like_fold"/>
</dbReference>
<dbReference type="InterPro" id="IPR035396">
    <property type="entry name" value="Bac_rhamnosid6H"/>
</dbReference>
<dbReference type="GO" id="GO:0030596">
    <property type="term" value="F:alpha-L-rhamnosidase activity"/>
    <property type="evidence" value="ECO:0007669"/>
    <property type="project" value="UniProtKB-EC"/>
</dbReference>
<dbReference type="Gene3D" id="2.60.120.260">
    <property type="entry name" value="Galactose-binding domain-like"/>
    <property type="match status" value="2"/>
</dbReference>
<feature type="domain" description="Alpha-L-rhamnosidase concanavalin-like" evidence="4">
    <location>
        <begin position="350"/>
        <end position="460"/>
    </location>
</feature>